<gene>
    <name evidence="1" type="ORF">ACTOB_007878</name>
</gene>
<evidence type="ECO:0000313" key="1">
    <source>
        <dbReference type="EMBL" id="WIM95748.1"/>
    </source>
</evidence>
<name>A0ABY8WF98_9ACTN</name>
<evidence type="ECO:0000313" key="2">
    <source>
        <dbReference type="Proteomes" id="UP001240150"/>
    </source>
</evidence>
<proteinExistence type="predicted"/>
<dbReference type="RefSeq" id="WP_284917060.1">
    <property type="nucleotide sequence ID" value="NZ_CP126980.1"/>
</dbReference>
<protein>
    <recommendedName>
        <fullName evidence="3">Transcriptional regulator</fullName>
    </recommendedName>
</protein>
<dbReference type="SUPFAM" id="SSF88659">
    <property type="entry name" value="Sigma3 and sigma4 domains of RNA polymerase sigma factors"/>
    <property type="match status" value="1"/>
</dbReference>
<keyword evidence="2" id="KW-1185">Reference proteome</keyword>
<evidence type="ECO:0008006" key="3">
    <source>
        <dbReference type="Google" id="ProtNLM"/>
    </source>
</evidence>
<sequence>MSTYTRELVEQLLPAVWDTGFAYGMENPSAPDPDMPRAAADPAHAGTLYAHLADIHTGWTSAPLTEPERRALVMRFGLDWPQKIIARHERVAASTTSERLARGVGRIVDTLNGEPVGEPEPAA</sequence>
<organism evidence="1 2">
    <name type="scientific">Actinoplanes oblitus</name>
    <dbReference type="NCBI Taxonomy" id="3040509"/>
    <lineage>
        <taxon>Bacteria</taxon>
        <taxon>Bacillati</taxon>
        <taxon>Actinomycetota</taxon>
        <taxon>Actinomycetes</taxon>
        <taxon>Micromonosporales</taxon>
        <taxon>Micromonosporaceae</taxon>
        <taxon>Actinoplanes</taxon>
    </lineage>
</organism>
<dbReference type="EMBL" id="CP126980">
    <property type="protein sequence ID" value="WIM95748.1"/>
    <property type="molecule type" value="Genomic_DNA"/>
</dbReference>
<dbReference type="Proteomes" id="UP001240150">
    <property type="component" value="Chromosome"/>
</dbReference>
<accession>A0ABY8WF98</accession>
<reference evidence="1 2" key="1">
    <citation type="submission" date="2023-06" db="EMBL/GenBank/DDBJ databases">
        <authorList>
            <person name="Yushchuk O."/>
            <person name="Binda E."/>
            <person name="Ruckert-Reed C."/>
            <person name="Fedorenko V."/>
            <person name="Kalinowski J."/>
            <person name="Marinelli F."/>
        </authorList>
    </citation>
    <scope>NUCLEOTIDE SEQUENCE [LARGE SCALE GENOMIC DNA]</scope>
    <source>
        <strain evidence="1 2">NRRL 3884</strain>
    </source>
</reference>
<dbReference type="InterPro" id="IPR013324">
    <property type="entry name" value="RNA_pol_sigma_r3/r4-like"/>
</dbReference>